<feature type="chain" id="PRO_5012692278" description="LPXTG-motif cell wall anchor domain-containing protein" evidence="2">
    <location>
        <begin position="34"/>
        <end position="506"/>
    </location>
</feature>
<keyword evidence="1" id="KW-1133">Transmembrane helix</keyword>
<feature type="transmembrane region" description="Helical" evidence="1">
    <location>
        <begin position="474"/>
        <end position="497"/>
    </location>
</feature>
<evidence type="ECO:0000256" key="2">
    <source>
        <dbReference type="SAM" id="SignalP"/>
    </source>
</evidence>
<evidence type="ECO:0008006" key="5">
    <source>
        <dbReference type="Google" id="ProtNLM"/>
    </source>
</evidence>
<keyword evidence="1" id="KW-0472">Membrane</keyword>
<name>A0A238V1L5_9ACTN</name>
<keyword evidence="4" id="KW-1185">Reference proteome</keyword>
<dbReference type="AlphaFoldDB" id="A0A238V1L5"/>
<organism evidence="3 4">
    <name type="scientific">Actinoplanes regularis</name>
    <dbReference type="NCBI Taxonomy" id="52697"/>
    <lineage>
        <taxon>Bacteria</taxon>
        <taxon>Bacillati</taxon>
        <taxon>Actinomycetota</taxon>
        <taxon>Actinomycetes</taxon>
        <taxon>Micromonosporales</taxon>
        <taxon>Micromonosporaceae</taxon>
        <taxon>Actinoplanes</taxon>
    </lineage>
</organism>
<dbReference type="Proteomes" id="UP000198415">
    <property type="component" value="Unassembled WGS sequence"/>
</dbReference>
<keyword evidence="1" id="KW-0812">Transmembrane</keyword>
<dbReference type="OrthoDB" id="3297463at2"/>
<reference evidence="3 4" key="1">
    <citation type="submission" date="2017-06" db="EMBL/GenBank/DDBJ databases">
        <authorList>
            <person name="Kim H.J."/>
            <person name="Triplett B.A."/>
        </authorList>
    </citation>
    <scope>NUCLEOTIDE SEQUENCE [LARGE SCALE GENOMIC DNA]</scope>
    <source>
        <strain evidence="3 4">DSM 43151</strain>
    </source>
</reference>
<proteinExistence type="predicted"/>
<gene>
    <name evidence="3" type="ORF">SAMN06264365_101512</name>
</gene>
<accession>A0A238V1L5</accession>
<keyword evidence="2" id="KW-0732">Signal</keyword>
<protein>
    <recommendedName>
        <fullName evidence="5">LPXTG-motif cell wall anchor domain-containing protein</fullName>
    </recommendedName>
</protein>
<evidence type="ECO:0000256" key="1">
    <source>
        <dbReference type="SAM" id="Phobius"/>
    </source>
</evidence>
<evidence type="ECO:0000313" key="4">
    <source>
        <dbReference type="Proteomes" id="UP000198415"/>
    </source>
</evidence>
<sequence length="506" mass="53729">MKIKSSLRRTATLLAGAVVGLTGVVAIATPASAHDATLKGSTVCSTDGKNLVTWTIKNDFGTPATLNKLVIPANGTKPVDENGHELTEGYVVPAAKSWKEWGTVVFTQKIDSGTEATLSFRASWAKDGFTEKSDDTETVKLVQGCTDTETTCEASKTEFNHTFALVDGKWKAVVTLDEKSKLCQEEPVTLVSYFAPRPNDNNGDNWPQYQYDSQTDTITDQKRSITLEVAAPDCNTQVDLFFGAKIINPMEKDGARYGNTKLGSDTGLGSRSKGPQGWYNGGTKACTTPAVTTVPNCIGEQAINLTNTGELGKYAVDFTVKYGETTKIVNVAPGKSESLIIPAGAGDVTVSADGLETKTYSWSRPEDCAPPAVTIQNDCTDVSVVIDNPKDVTPVTAKVTYGEETKTVTVKADSEEKVTFKLTEVKFATVAFEGLNLEPLKVAVKDIECGPTETASPSTTPVASDEPSLPVTGAAAGSIAGIAVLLLGGGMAMFFIARRRKTKFTA</sequence>
<dbReference type="EMBL" id="FZNR01000001">
    <property type="protein sequence ID" value="SNR28156.1"/>
    <property type="molecule type" value="Genomic_DNA"/>
</dbReference>
<feature type="signal peptide" evidence="2">
    <location>
        <begin position="1"/>
        <end position="33"/>
    </location>
</feature>
<dbReference type="RefSeq" id="WP_143232192.1">
    <property type="nucleotide sequence ID" value="NZ_BOMU01000006.1"/>
</dbReference>
<evidence type="ECO:0000313" key="3">
    <source>
        <dbReference type="EMBL" id="SNR28156.1"/>
    </source>
</evidence>